<sequence>MLFGSSGIRRRYDENLIRLAVKVGKAIGSKNGRVVIGRDTRTTGPLLSSAFCAGACSAGAMVFDGGIAPTPSIAFAGRNTDAACVVTASHNPEPYNGMKLFNPDGSSYSAIQQKEIEEKIEDILWGTWKNQGTIHSIPAIELHRKAIADKIHIKENLKVLVDCGNGAGSVITPHLLSGMGAKPIAVNANVSGTFVRPSEPLPEHLTYIPPLVKKTGVECAVIHDGDADRMMAFDKNGAFIPGDILLILFTKYLGAKQVVTTYDASMAIEEVAEVRRTPVGDAFVSEQLVRWGDFGGEPSGAWIFPQISRCPDGPFAAALFCEMAGEWDLPSEIASIPSYPIMRTSLSLENAQDMLYALGAVNPTDGIRIEEEDGWCLVRASGTEPKIRFTAEGKTASVAKKLLEKGEEMVRIARNEVKN</sequence>
<dbReference type="InterPro" id="IPR016055">
    <property type="entry name" value="A-D-PHexomutase_a/b/a-I/II/III"/>
</dbReference>
<dbReference type="AlphaFoldDB" id="A0A2V2N6R0"/>
<keyword evidence="3" id="KW-0597">Phosphoprotein</keyword>
<dbReference type="GO" id="GO:0046872">
    <property type="term" value="F:metal ion binding"/>
    <property type="evidence" value="ECO:0007669"/>
    <property type="project" value="UniProtKB-KW"/>
</dbReference>
<dbReference type="SUPFAM" id="SSF55957">
    <property type="entry name" value="Phosphoglucomutase, C-terminal domain"/>
    <property type="match status" value="1"/>
</dbReference>
<dbReference type="Pfam" id="PF00408">
    <property type="entry name" value="PGM_PMM_IV"/>
    <property type="match status" value="1"/>
</dbReference>
<protein>
    <submittedName>
        <fullName evidence="11">Phosphoglucomutase</fullName>
    </submittedName>
</protein>
<dbReference type="PANTHER" id="PTHR43771:SF1">
    <property type="entry name" value="PHOSPHOMANNOMUTASE"/>
    <property type="match status" value="1"/>
</dbReference>
<dbReference type="PRINTS" id="PR00509">
    <property type="entry name" value="PGMPMM"/>
</dbReference>
<feature type="domain" description="Alpha-D-phosphohexomutase alpha/beta/alpha" evidence="8">
    <location>
        <begin position="2"/>
        <end position="123"/>
    </location>
</feature>
<dbReference type="Pfam" id="PF02879">
    <property type="entry name" value="PGM_PMM_II"/>
    <property type="match status" value="1"/>
</dbReference>
<evidence type="ECO:0000259" key="8">
    <source>
        <dbReference type="Pfam" id="PF02878"/>
    </source>
</evidence>
<reference evidence="11 12" key="1">
    <citation type="submission" date="2018-05" db="EMBL/GenBank/DDBJ databases">
        <title>Draft genome of Methanospirillum stamsii Pt1.</title>
        <authorList>
            <person name="Dueholm M.S."/>
            <person name="Nielsen P.H."/>
            <person name="Bakmann L.F."/>
            <person name="Otzen D.E."/>
        </authorList>
    </citation>
    <scope>NUCLEOTIDE SEQUENCE [LARGE SCALE GENOMIC DNA]</scope>
    <source>
        <strain evidence="11 12">Pt1</strain>
    </source>
</reference>
<dbReference type="SUPFAM" id="SSF53738">
    <property type="entry name" value="Phosphoglucomutase, first 3 domains"/>
    <property type="match status" value="3"/>
</dbReference>
<dbReference type="Proteomes" id="UP000245934">
    <property type="component" value="Unassembled WGS sequence"/>
</dbReference>
<proteinExistence type="inferred from homology"/>
<dbReference type="Gene3D" id="3.30.310.50">
    <property type="entry name" value="Alpha-D-phosphohexomutase, C-terminal domain"/>
    <property type="match status" value="1"/>
</dbReference>
<comment type="similarity">
    <text evidence="2">Belongs to the phosphohexose mutase family.</text>
</comment>
<dbReference type="GO" id="GO:0008966">
    <property type="term" value="F:phosphoglucosamine mutase activity"/>
    <property type="evidence" value="ECO:0007669"/>
    <property type="project" value="InterPro"/>
</dbReference>
<evidence type="ECO:0000259" key="9">
    <source>
        <dbReference type="Pfam" id="PF02879"/>
    </source>
</evidence>
<keyword evidence="4" id="KW-0479">Metal-binding</keyword>
<evidence type="ECO:0000313" key="12">
    <source>
        <dbReference type="Proteomes" id="UP000245934"/>
    </source>
</evidence>
<dbReference type="InterPro" id="IPR005845">
    <property type="entry name" value="A-D-PHexomutase_a/b/a-II"/>
</dbReference>
<evidence type="ECO:0000259" key="10">
    <source>
        <dbReference type="Pfam" id="PF02880"/>
    </source>
</evidence>
<dbReference type="Pfam" id="PF02878">
    <property type="entry name" value="PGM_PMM_I"/>
    <property type="match status" value="1"/>
</dbReference>
<evidence type="ECO:0000256" key="3">
    <source>
        <dbReference type="ARBA" id="ARBA00022553"/>
    </source>
</evidence>
<evidence type="ECO:0000256" key="6">
    <source>
        <dbReference type="ARBA" id="ARBA00023235"/>
    </source>
</evidence>
<dbReference type="InterPro" id="IPR005844">
    <property type="entry name" value="A-D-PHexomutase_a/b/a-I"/>
</dbReference>
<dbReference type="InterPro" id="IPR005841">
    <property type="entry name" value="Alpha-D-phosphohexomutase_SF"/>
</dbReference>
<evidence type="ECO:0000256" key="2">
    <source>
        <dbReference type="ARBA" id="ARBA00010231"/>
    </source>
</evidence>
<dbReference type="InterPro" id="IPR036900">
    <property type="entry name" value="A-D-PHexomutase_C_sf"/>
</dbReference>
<dbReference type="EMBL" id="QGMZ01000008">
    <property type="protein sequence ID" value="PWR75762.1"/>
    <property type="molecule type" value="Genomic_DNA"/>
</dbReference>
<dbReference type="InterPro" id="IPR005846">
    <property type="entry name" value="A-D-PHexomutase_a/b/a-III"/>
</dbReference>
<comment type="caution">
    <text evidence="11">The sequence shown here is derived from an EMBL/GenBank/DDBJ whole genome shotgun (WGS) entry which is preliminary data.</text>
</comment>
<feature type="domain" description="Alpha-D-phosphohexomutase C-terminal" evidence="7">
    <location>
        <begin position="360"/>
        <end position="404"/>
    </location>
</feature>
<evidence type="ECO:0000256" key="4">
    <source>
        <dbReference type="ARBA" id="ARBA00022723"/>
    </source>
</evidence>
<dbReference type="InterPro" id="IPR005843">
    <property type="entry name" value="A-D-PHexomutase_C"/>
</dbReference>
<keyword evidence="12" id="KW-1185">Reference proteome</keyword>
<dbReference type="OrthoDB" id="10363at2157"/>
<evidence type="ECO:0000256" key="5">
    <source>
        <dbReference type="ARBA" id="ARBA00022842"/>
    </source>
</evidence>
<keyword evidence="5" id="KW-0460">Magnesium</keyword>
<dbReference type="PANTHER" id="PTHR43771">
    <property type="entry name" value="PHOSPHOMANNOMUTASE"/>
    <property type="match status" value="1"/>
</dbReference>
<dbReference type="GO" id="GO:0005975">
    <property type="term" value="P:carbohydrate metabolic process"/>
    <property type="evidence" value="ECO:0007669"/>
    <property type="project" value="InterPro"/>
</dbReference>
<dbReference type="InterPro" id="IPR024086">
    <property type="entry name" value="GlmM_arc-type"/>
</dbReference>
<organism evidence="11 12">
    <name type="scientific">Methanospirillum stamsii</name>
    <dbReference type="NCBI Taxonomy" id="1277351"/>
    <lineage>
        <taxon>Archaea</taxon>
        <taxon>Methanobacteriati</taxon>
        <taxon>Methanobacteriota</taxon>
        <taxon>Stenosarchaea group</taxon>
        <taxon>Methanomicrobia</taxon>
        <taxon>Methanomicrobiales</taxon>
        <taxon>Methanospirillaceae</taxon>
        <taxon>Methanospirillum</taxon>
    </lineage>
</organism>
<feature type="domain" description="Alpha-D-phosphohexomutase alpha/beta/alpha" evidence="9">
    <location>
        <begin position="146"/>
        <end position="237"/>
    </location>
</feature>
<accession>A0A2V2N6R0</accession>
<name>A0A2V2N6R0_9EURY</name>
<evidence type="ECO:0000313" key="11">
    <source>
        <dbReference type="EMBL" id="PWR75762.1"/>
    </source>
</evidence>
<comment type="cofactor">
    <cofactor evidence="1">
        <name>Mg(2+)</name>
        <dbReference type="ChEBI" id="CHEBI:18420"/>
    </cofactor>
</comment>
<dbReference type="Gene3D" id="3.40.120.10">
    <property type="entry name" value="Alpha-D-Glucose-1,6-Bisphosphate, subunit A, domain 3"/>
    <property type="match status" value="3"/>
</dbReference>
<dbReference type="Pfam" id="PF02880">
    <property type="entry name" value="PGM_PMM_III"/>
    <property type="match status" value="1"/>
</dbReference>
<dbReference type="CDD" id="cd03087">
    <property type="entry name" value="PGM_like1"/>
    <property type="match status" value="1"/>
</dbReference>
<feature type="domain" description="Alpha-D-phosphohexomutase alpha/beta/alpha" evidence="10">
    <location>
        <begin position="242"/>
        <end position="326"/>
    </location>
</feature>
<keyword evidence="6" id="KW-0413">Isomerase</keyword>
<evidence type="ECO:0000259" key="7">
    <source>
        <dbReference type="Pfam" id="PF00408"/>
    </source>
</evidence>
<evidence type="ECO:0000256" key="1">
    <source>
        <dbReference type="ARBA" id="ARBA00001946"/>
    </source>
</evidence>
<gene>
    <name evidence="11" type="ORF">DLD82_03575</name>
</gene>